<comment type="caution">
    <text evidence="1">The sequence shown here is derived from an EMBL/GenBank/DDBJ whole genome shotgun (WGS) entry which is preliminary data.</text>
</comment>
<dbReference type="Proteomes" id="UP001556367">
    <property type="component" value="Unassembled WGS sequence"/>
</dbReference>
<name>A0ABR3JG99_9AGAR</name>
<protein>
    <recommendedName>
        <fullName evidence="3">DUF1748-domain-containing protein</fullName>
    </recommendedName>
</protein>
<dbReference type="EMBL" id="JASNQZ010000007">
    <property type="protein sequence ID" value="KAL0954736.1"/>
    <property type="molecule type" value="Genomic_DNA"/>
</dbReference>
<evidence type="ECO:0008006" key="3">
    <source>
        <dbReference type="Google" id="ProtNLM"/>
    </source>
</evidence>
<organism evidence="1 2">
    <name type="scientific">Hohenbuehelia grisea</name>
    <dbReference type="NCBI Taxonomy" id="104357"/>
    <lineage>
        <taxon>Eukaryota</taxon>
        <taxon>Fungi</taxon>
        <taxon>Dikarya</taxon>
        <taxon>Basidiomycota</taxon>
        <taxon>Agaricomycotina</taxon>
        <taxon>Agaricomycetes</taxon>
        <taxon>Agaricomycetidae</taxon>
        <taxon>Agaricales</taxon>
        <taxon>Pleurotineae</taxon>
        <taxon>Pleurotaceae</taxon>
        <taxon>Hohenbuehelia</taxon>
    </lineage>
</organism>
<sequence length="77" mass="8338">MVLGRVVHYAVDAVLLSTVIAGVRRSSGFAPDANLISDPSFRSVAERFLGVGETVFDMIQGTAVNSSYFRRDSSSQR</sequence>
<dbReference type="InterPro" id="IPR013726">
    <property type="entry name" value="Mitofissin"/>
</dbReference>
<gene>
    <name evidence="1" type="ORF">HGRIS_003690</name>
</gene>
<reference evidence="2" key="1">
    <citation type="submission" date="2024-06" db="EMBL/GenBank/DDBJ databases">
        <title>Multi-omics analyses provide insights into the biosynthesis of the anticancer antibiotic pleurotin in Hohenbuehelia grisea.</title>
        <authorList>
            <person name="Weaver J.A."/>
            <person name="Alberti F."/>
        </authorList>
    </citation>
    <scope>NUCLEOTIDE SEQUENCE [LARGE SCALE GENOMIC DNA]</scope>
    <source>
        <strain evidence="2">T-177</strain>
    </source>
</reference>
<accession>A0ABR3JG99</accession>
<dbReference type="PANTHER" id="PTHR28075:SF3">
    <property type="entry name" value="DUF1748-DOMAIN-CONTAINING PROTEIN"/>
    <property type="match status" value="1"/>
</dbReference>
<dbReference type="Pfam" id="PF08520">
    <property type="entry name" value="Mitofissin"/>
    <property type="match status" value="1"/>
</dbReference>
<proteinExistence type="predicted"/>
<evidence type="ECO:0000313" key="1">
    <source>
        <dbReference type="EMBL" id="KAL0954736.1"/>
    </source>
</evidence>
<evidence type="ECO:0000313" key="2">
    <source>
        <dbReference type="Proteomes" id="UP001556367"/>
    </source>
</evidence>
<dbReference type="PANTHER" id="PTHR28075">
    <property type="entry name" value="CHROMOSOME 16, WHOLE GENOME SHOTGUN SEQUENCE"/>
    <property type="match status" value="1"/>
</dbReference>
<keyword evidence="2" id="KW-1185">Reference proteome</keyword>